<reference evidence="1 2" key="1">
    <citation type="submission" date="2013-09" db="EMBL/GenBank/DDBJ databases">
        <title>Biodegradation of hydrocarbons in the deep terrestrial subsurface : characterization of a microbial consortium composed of two Desulfotomaculum species originating from a deep geological formation.</title>
        <authorList>
            <person name="Aullo T."/>
            <person name="Berlendis S."/>
            <person name="Lascourreges J.-F."/>
            <person name="Dessort D."/>
            <person name="Saint-Laurent S."/>
            <person name="Schraauwers B."/>
            <person name="Mas J."/>
            <person name="Magot M."/>
            <person name="Ranchou-Peyruse A."/>
        </authorList>
    </citation>
    <scope>NUCLEOTIDE SEQUENCE [LARGE SCALE GENOMIC DNA]</scope>
    <source>
        <strain evidence="1 2">Bs107</strain>
    </source>
</reference>
<comment type="caution">
    <text evidence="1">The sequence shown here is derived from an EMBL/GenBank/DDBJ whole genome shotgun (WGS) entry which is preliminary data.</text>
</comment>
<keyword evidence="2" id="KW-1185">Reference proteome</keyword>
<proteinExistence type="predicted"/>
<accession>A0A2C6MDT4</accession>
<organism evidence="1 2">
    <name type="scientific">Desulforamulus profundi</name>
    <dbReference type="NCBI Taxonomy" id="1383067"/>
    <lineage>
        <taxon>Bacteria</taxon>
        <taxon>Bacillati</taxon>
        <taxon>Bacillota</taxon>
        <taxon>Clostridia</taxon>
        <taxon>Eubacteriales</taxon>
        <taxon>Peptococcaceae</taxon>
        <taxon>Desulforamulus</taxon>
    </lineage>
</organism>
<name>A0A2C6MDT4_9FIRM</name>
<dbReference type="AlphaFoldDB" id="A0A2C6MDT4"/>
<gene>
    <name evidence="1" type="ORF">P378_13945</name>
</gene>
<protein>
    <submittedName>
        <fullName evidence="1">Uncharacterized protein</fullName>
    </submittedName>
</protein>
<evidence type="ECO:0000313" key="2">
    <source>
        <dbReference type="Proteomes" id="UP000222564"/>
    </source>
</evidence>
<dbReference type="Proteomes" id="UP000222564">
    <property type="component" value="Unassembled WGS sequence"/>
</dbReference>
<sequence length="34" mass="3965">MLVLDKKLFLPEQVAADSGYFLLEEQWFPSSFKS</sequence>
<evidence type="ECO:0000313" key="1">
    <source>
        <dbReference type="EMBL" id="PHJ37772.1"/>
    </source>
</evidence>
<dbReference type="EMBL" id="AWQQ01000080">
    <property type="protein sequence ID" value="PHJ37772.1"/>
    <property type="molecule type" value="Genomic_DNA"/>
</dbReference>